<proteinExistence type="predicted"/>
<evidence type="ECO:0000256" key="2">
    <source>
        <dbReference type="SAM" id="SignalP"/>
    </source>
</evidence>
<reference evidence="3 4" key="1">
    <citation type="submission" date="2018-10" db="EMBL/GenBank/DDBJ databases">
        <title>Complete genome sequence of Brevundimonas naejangsanensis BRV3.</title>
        <authorList>
            <person name="Berrios L."/>
            <person name="Ely B."/>
        </authorList>
    </citation>
    <scope>NUCLEOTIDE SEQUENCE [LARGE SCALE GENOMIC DNA]</scope>
    <source>
        <strain evidence="3 4">BRV3</strain>
    </source>
</reference>
<dbReference type="Proteomes" id="UP000276984">
    <property type="component" value="Chromosome"/>
</dbReference>
<keyword evidence="2" id="KW-0732">Signal</keyword>
<organism evidence="3 4">
    <name type="scientific">Brevundimonas naejangsanensis</name>
    <dbReference type="NCBI Taxonomy" id="588932"/>
    <lineage>
        <taxon>Bacteria</taxon>
        <taxon>Pseudomonadati</taxon>
        <taxon>Pseudomonadota</taxon>
        <taxon>Alphaproteobacteria</taxon>
        <taxon>Caulobacterales</taxon>
        <taxon>Caulobacteraceae</taxon>
        <taxon>Brevundimonas</taxon>
    </lineage>
</organism>
<feature type="signal peptide" evidence="2">
    <location>
        <begin position="1"/>
        <end position="21"/>
    </location>
</feature>
<name>A0A494RL55_9CAUL</name>
<evidence type="ECO:0000313" key="3">
    <source>
        <dbReference type="EMBL" id="AYG94712.1"/>
    </source>
</evidence>
<sequence>MKALFSVAVGAAILIAGAAEARQTGARFNAAAGHRGPVMVQSRAQTWYSDTGWQGGYGPAEAYGYGYGYGGAGVRPPVVVSPQEPIRHGGHLGATRSMPFGYPVDGYGRYPWSRWGGYAYDCGRCGPPQPAHHRPEPIYVQPPPIYVQPAPVYVAPPEVHVAPPIVNFEQGYYAVPDAPPPPPPPPHHRSPTERPYLQEPGERG</sequence>
<dbReference type="RefSeq" id="WP_121481862.1">
    <property type="nucleotide sequence ID" value="NZ_CP032707.1"/>
</dbReference>
<dbReference type="OrthoDB" id="7204826at2"/>
<evidence type="ECO:0000256" key="1">
    <source>
        <dbReference type="SAM" id="MobiDB-lite"/>
    </source>
</evidence>
<dbReference type="EMBL" id="CP032707">
    <property type="protein sequence ID" value="AYG94712.1"/>
    <property type="molecule type" value="Genomic_DNA"/>
</dbReference>
<feature type="chain" id="PRO_5019802830" evidence="2">
    <location>
        <begin position="22"/>
        <end position="204"/>
    </location>
</feature>
<protein>
    <submittedName>
        <fullName evidence="3">Uncharacterized protein</fullName>
    </submittedName>
</protein>
<gene>
    <name evidence="3" type="ORF">D8I30_05580</name>
</gene>
<keyword evidence="4" id="KW-1185">Reference proteome</keyword>
<dbReference type="AlphaFoldDB" id="A0A494RL55"/>
<evidence type="ECO:0000313" key="4">
    <source>
        <dbReference type="Proteomes" id="UP000276984"/>
    </source>
</evidence>
<accession>A0A494RL55</accession>
<feature type="region of interest" description="Disordered" evidence="1">
    <location>
        <begin position="173"/>
        <end position="204"/>
    </location>
</feature>